<keyword evidence="3" id="KW-1185">Reference proteome</keyword>
<evidence type="ECO:0000259" key="1">
    <source>
        <dbReference type="Pfam" id="PF00248"/>
    </source>
</evidence>
<organism evidence="2 3">
    <name type="scientific">Gemmatimonas groenlandica</name>
    <dbReference type="NCBI Taxonomy" id="2732249"/>
    <lineage>
        <taxon>Bacteria</taxon>
        <taxon>Pseudomonadati</taxon>
        <taxon>Gemmatimonadota</taxon>
        <taxon>Gemmatimonadia</taxon>
        <taxon>Gemmatimonadales</taxon>
        <taxon>Gemmatimonadaceae</taxon>
        <taxon>Gemmatimonas</taxon>
    </lineage>
</organism>
<accession>A0A6M4IS80</accession>
<reference evidence="2 3" key="1">
    <citation type="submission" date="2020-05" db="EMBL/GenBank/DDBJ databases">
        <title>Complete genome sequence of Gemmatimonas greenlandica TET16.</title>
        <authorList>
            <person name="Zeng Y."/>
        </authorList>
    </citation>
    <scope>NUCLEOTIDE SEQUENCE [LARGE SCALE GENOMIC DNA]</scope>
    <source>
        <strain evidence="2 3">TET16</strain>
    </source>
</reference>
<dbReference type="Pfam" id="PF01042">
    <property type="entry name" value="Ribonuc_L-PSP"/>
    <property type="match status" value="1"/>
</dbReference>
<protein>
    <submittedName>
        <fullName evidence="2">Aldo/keto reductase</fullName>
    </submittedName>
</protein>
<dbReference type="KEGG" id="ggr:HKW67_16555"/>
<dbReference type="SUPFAM" id="SSF51430">
    <property type="entry name" value="NAD(P)-linked oxidoreductase"/>
    <property type="match status" value="1"/>
</dbReference>
<evidence type="ECO:0000313" key="2">
    <source>
        <dbReference type="EMBL" id="QJR37015.1"/>
    </source>
</evidence>
<dbReference type="InterPro" id="IPR035959">
    <property type="entry name" value="RutC-like_sf"/>
</dbReference>
<name>A0A6M4IS80_9BACT</name>
<dbReference type="SUPFAM" id="SSF55298">
    <property type="entry name" value="YjgF-like"/>
    <property type="match status" value="1"/>
</dbReference>
<dbReference type="AlphaFoldDB" id="A0A6M4IS80"/>
<dbReference type="CDD" id="cd06154">
    <property type="entry name" value="YjgF_YER057c_UK114_like_6"/>
    <property type="match status" value="1"/>
</dbReference>
<dbReference type="InterPro" id="IPR023210">
    <property type="entry name" value="NADP_OxRdtase_dom"/>
</dbReference>
<sequence>MTTIPRYTLAPGLEISRVLTGLWQLADMERDGRVFDRDAAAHAMAEYVEHGFTTFDMADHYGSAEEVAGIFRQQVRPDASVQCLTKWVPEPGPVTEADVRTAIDRACARLRTDRIDVLQFHAWTFADPRWLDALWYLEAERDAGRIGAIGLTNVDTAHLRVAVASGIRIASNQVSGSLLDTRFTTKLAPYALANGVGLLCYGTLLGGFLSERWLGAAEPDWDTLSTWSQMKYGRFIRAAGGWAPFQGVLRAAHTLAAKHGVSIAAVASKWVLDQPGVAGVIIGARLGQSAHVADTAKLFTFTLDESDRRAIADAQAALTAIPGDCGDEYRRAPYLTASGDLSHHVSQFPAPFTTRPGVNGRTLALSGTVWEPMAGYSRAVRKGQSISVSGTTATHGDRLIGGTDAAAQAHFAIDKIAGAIQSLGGTLEDVVRTRVFVSNVDHWEPVARAHGERFGHILPANTLVEARLVGAEYLVEIEADAIVADAIVSES</sequence>
<gene>
    <name evidence="2" type="ORF">HKW67_16555</name>
</gene>
<evidence type="ECO:0000313" key="3">
    <source>
        <dbReference type="Proteomes" id="UP000500938"/>
    </source>
</evidence>
<proteinExistence type="predicted"/>
<dbReference type="CDD" id="cd19101">
    <property type="entry name" value="AKR_unchar"/>
    <property type="match status" value="1"/>
</dbReference>
<dbReference type="InterPro" id="IPR006175">
    <property type="entry name" value="YjgF/YER057c/UK114"/>
</dbReference>
<dbReference type="Gene3D" id="3.30.1330.40">
    <property type="entry name" value="RutC-like"/>
    <property type="match status" value="1"/>
</dbReference>
<dbReference type="RefSeq" id="WP_171226448.1">
    <property type="nucleotide sequence ID" value="NZ_CP053085.1"/>
</dbReference>
<dbReference type="Proteomes" id="UP000500938">
    <property type="component" value="Chromosome"/>
</dbReference>
<dbReference type="PANTHER" id="PTHR43147">
    <property type="entry name" value="PROTEIN TAS"/>
    <property type="match status" value="1"/>
</dbReference>
<dbReference type="Pfam" id="PF00248">
    <property type="entry name" value="Aldo_ket_red"/>
    <property type="match status" value="1"/>
</dbReference>
<dbReference type="PANTHER" id="PTHR43147:SF2">
    <property type="entry name" value="NADP-DEPENDENT OXIDOREDUCTASE DOMAIN-CONTAINING PROTEIN"/>
    <property type="match status" value="1"/>
</dbReference>
<feature type="domain" description="NADP-dependent oxidoreductase" evidence="1">
    <location>
        <begin position="20"/>
        <end position="313"/>
    </location>
</feature>
<dbReference type="EMBL" id="CP053085">
    <property type="protein sequence ID" value="QJR37015.1"/>
    <property type="molecule type" value="Genomic_DNA"/>
</dbReference>
<dbReference type="Gene3D" id="3.20.20.100">
    <property type="entry name" value="NADP-dependent oxidoreductase domain"/>
    <property type="match status" value="1"/>
</dbReference>
<dbReference type="InterPro" id="IPR036812">
    <property type="entry name" value="NAD(P)_OxRdtase_dom_sf"/>
</dbReference>